<keyword evidence="2" id="KW-1185">Reference proteome</keyword>
<proteinExistence type="predicted"/>
<gene>
    <name evidence="1" type="ORF">HPB50_010380</name>
</gene>
<organism evidence="1 2">
    <name type="scientific">Hyalomma asiaticum</name>
    <name type="common">Tick</name>
    <dbReference type="NCBI Taxonomy" id="266040"/>
    <lineage>
        <taxon>Eukaryota</taxon>
        <taxon>Metazoa</taxon>
        <taxon>Ecdysozoa</taxon>
        <taxon>Arthropoda</taxon>
        <taxon>Chelicerata</taxon>
        <taxon>Arachnida</taxon>
        <taxon>Acari</taxon>
        <taxon>Parasitiformes</taxon>
        <taxon>Ixodida</taxon>
        <taxon>Ixodoidea</taxon>
        <taxon>Ixodidae</taxon>
        <taxon>Hyalomminae</taxon>
        <taxon>Hyalomma</taxon>
    </lineage>
</organism>
<evidence type="ECO:0000313" key="1">
    <source>
        <dbReference type="EMBL" id="KAH6930129.1"/>
    </source>
</evidence>
<protein>
    <submittedName>
        <fullName evidence="1">Uncharacterized protein</fullName>
    </submittedName>
</protein>
<dbReference type="EMBL" id="CM023485">
    <property type="protein sequence ID" value="KAH6930129.1"/>
    <property type="molecule type" value="Genomic_DNA"/>
</dbReference>
<reference evidence="1" key="1">
    <citation type="submission" date="2020-05" db="EMBL/GenBank/DDBJ databases">
        <title>Large-scale comparative analyses of tick genomes elucidate their genetic diversity and vector capacities.</title>
        <authorList>
            <person name="Jia N."/>
            <person name="Wang J."/>
            <person name="Shi W."/>
            <person name="Du L."/>
            <person name="Sun Y."/>
            <person name="Zhan W."/>
            <person name="Jiang J."/>
            <person name="Wang Q."/>
            <person name="Zhang B."/>
            <person name="Ji P."/>
            <person name="Sakyi L.B."/>
            <person name="Cui X."/>
            <person name="Yuan T."/>
            <person name="Jiang B."/>
            <person name="Yang W."/>
            <person name="Lam T.T.-Y."/>
            <person name="Chang Q."/>
            <person name="Ding S."/>
            <person name="Wang X."/>
            <person name="Zhu J."/>
            <person name="Ruan X."/>
            <person name="Zhao L."/>
            <person name="Wei J."/>
            <person name="Que T."/>
            <person name="Du C."/>
            <person name="Cheng J."/>
            <person name="Dai P."/>
            <person name="Han X."/>
            <person name="Huang E."/>
            <person name="Gao Y."/>
            <person name="Liu J."/>
            <person name="Shao H."/>
            <person name="Ye R."/>
            <person name="Li L."/>
            <person name="Wei W."/>
            <person name="Wang X."/>
            <person name="Wang C."/>
            <person name="Yang T."/>
            <person name="Huo Q."/>
            <person name="Li W."/>
            <person name="Guo W."/>
            <person name="Chen H."/>
            <person name="Zhou L."/>
            <person name="Ni X."/>
            <person name="Tian J."/>
            <person name="Zhou Y."/>
            <person name="Sheng Y."/>
            <person name="Liu T."/>
            <person name="Pan Y."/>
            <person name="Xia L."/>
            <person name="Li J."/>
            <person name="Zhao F."/>
            <person name="Cao W."/>
        </authorList>
    </citation>
    <scope>NUCLEOTIDE SEQUENCE</scope>
    <source>
        <strain evidence="1">Hyas-2018</strain>
    </source>
</reference>
<accession>A0ACB7SBL0</accession>
<comment type="caution">
    <text evidence="1">The sequence shown here is derived from an EMBL/GenBank/DDBJ whole genome shotgun (WGS) entry which is preliminary data.</text>
</comment>
<evidence type="ECO:0000313" key="2">
    <source>
        <dbReference type="Proteomes" id="UP000821845"/>
    </source>
</evidence>
<dbReference type="Proteomes" id="UP000821845">
    <property type="component" value="Chromosome 5"/>
</dbReference>
<name>A0ACB7SBL0_HYAAI</name>
<sequence length="175" mass="20112">MADGGGTHEMMQALLEQNRRLLELIERKPEAFHVMPDLNKAIYDFDGEGSSHEAGAWLKRQCGRTRARTETVNIRDVHIGNEHSTQLSFFRSLQQPWKPLKKRSYLLYAVVAHSGSSPIEGHYIAYAEDNKIWYKFNDETVTAIEDVDNEFGSTFLLENTYLELYKRTTGLLADQ</sequence>